<dbReference type="SUPFAM" id="SSF53474">
    <property type="entry name" value="alpha/beta-Hydrolases"/>
    <property type="match status" value="1"/>
</dbReference>
<evidence type="ECO:0000256" key="1">
    <source>
        <dbReference type="ARBA" id="ARBA00003496"/>
    </source>
</evidence>
<dbReference type="GO" id="GO:0015031">
    <property type="term" value="P:protein transport"/>
    <property type="evidence" value="ECO:0007669"/>
    <property type="project" value="UniProtKB-KW"/>
</dbReference>
<dbReference type="Pfam" id="PF24883">
    <property type="entry name" value="NPHP3_N"/>
    <property type="match status" value="1"/>
</dbReference>
<dbReference type="Gene3D" id="2.130.10.10">
    <property type="entry name" value="YVTN repeat-like/Quinoprotein amine dehydrogenase"/>
    <property type="match status" value="3"/>
</dbReference>
<dbReference type="SMART" id="SM00320">
    <property type="entry name" value="WD40"/>
    <property type="match status" value="7"/>
</dbReference>
<dbReference type="InterPro" id="IPR036322">
    <property type="entry name" value="WD40_repeat_dom_sf"/>
</dbReference>
<dbReference type="EMBL" id="KN846987">
    <property type="protein sequence ID" value="KIW93377.1"/>
    <property type="molecule type" value="Genomic_DNA"/>
</dbReference>
<feature type="compositionally biased region" description="Basic and acidic residues" evidence="6">
    <location>
        <begin position="85"/>
        <end position="97"/>
    </location>
</feature>
<dbReference type="Pfam" id="PF07819">
    <property type="entry name" value="PGAP1"/>
    <property type="match status" value="1"/>
</dbReference>
<evidence type="ECO:0000256" key="6">
    <source>
        <dbReference type="SAM" id="MobiDB-lite"/>
    </source>
</evidence>
<evidence type="ECO:0000259" key="7">
    <source>
        <dbReference type="PROSITE" id="PS50837"/>
    </source>
</evidence>
<protein>
    <recommendedName>
        <fullName evidence="2 5">GPI inositol-deacylase</fullName>
        <ecNumber evidence="5">3.1.-.-</ecNumber>
    </recommendedName>
</protein>
<dbReference type="InterPro" id="IPR027417">
    <property type="entry name" value="P-loop_NTPase"/>
</dbReference>
<dbReference type="InterPro" id="IPR001680">
    <property type="entry name" value="WD40_rpt"/>
</dbReference>
<evidence type="ECO:0000256" key="5">
    <source>
        <dbReference type="RuleBase" id="RU365011"/>
    </source>
</evidence>
<keyword evidence="9" id="KW-1185">Reference proteome</keyword>
<dbReference type="Pfam" id="PF00400">
    <property type="entry name" value="WD40"/>
    <property type="match status" value="1"/>
</dbReference>
<keyword evidence="5" id="KW-0813">Transport</keyword>
<evidence type="ECO:0000313" key="9">
    <source>
        <dbReference type="Proteomes" id="UP000053789"/>
    </source>
</evidence>
<comment type="function">
    <text evidence="1 5">Involved in inositol deacylation of GPI-anchored proteins which plays important roles in the quality control and ER-associated degradation of GPI-anchored proteins.</text>
</comment>
<evidence type="ECO:0000313" key="8">
    <source>
        <dbReference type="EMBL" id="KIW93377.1"/>
    </source>
</evidence>
<dbReference type="PANTHER" id="PTHR10039">
    <property type="entry name" value="AMELOGENIN"/>
    <property type="match status" value="1"/>
</dbReference>
<dbReference type="SUPFAM" id="SSF52540">
    <property type="entry name" value="P-loop containing nucleoside triphosphate hydrolases"/>
    <property type="match status" value="1"/>
</dbReference>
<dbReference type="HOGENOM" id="CLU_001384_2_0_1"/>
<dbReference type="RefSeq" id="XP_016620046.1">
    <property type="nucleotide sequence ID" value="XM_016763722.1"/>
</dbReference>
<dbReference type="GO" id="GO:0016788">
    <property type="term" value="F:hydrolase activity, acting on ester bonds"/>
    <property type="evidence" value="ECO:0007669"/>
    <property type="project" value="InterPro"/>
</dbReference>
<dbReference type="InterPro" id="IPR056884">
    <property type="entry name" value="NPHP3-like_N"/>
</dbReference>
<feature type="repeat" description="WD" evidence="4">
    <location>
        <begin position="1180"/>
        <end position="1212"/>
    </location>
</feature>
<dbReference type="GO" id="GO:0005789">
    <property type="term" value="C:endoplasmic reticulum membrane"/>
    <property type="evidence" value="ECO:0007669"/>
    <property type="project" value="UniProtKB-SubCell"/>
</dbReference>
<gene>
    <name evidence="8" type="ORF">Z519_05982</name>
</gene>
<feature type="region of interest" description="Disordered" evidence="6">
    <location>
        <begin position="30"/>
        <end position="63"/>
    </location>
</feature>
<evidence type="ECO:0000256" key="4">
    <source>
        <dbReference type="PROSITE-ProRule" id="PRU00221"/>
    </source>
</evidence>
<feature type="compositionally biased region" description="Basic and acidic residues" evidence="6">
    <location>
        <begin position="37"/>
        <end position="53"/>
    </location>
</feature>
<name>A0A0D2G3Y5_CLAB1</name>
<dbReference type="EC" id="3.1.-.-" evidence="5"/>
<comment type="subcellular location">
    <subcellularLocation>
        <location evidence="5">Endoplasmic reticulum membrane</location>
    </subcellularLocation>
</comment>
<comment type="similarity">
    <text evidence="5">Belongs to the GPI inositol-deacylase family.</text>
</comment>
<keyword evidence="5" id="KW-0472">Membrane</keyword>
<feature type="domain" description="NACHT" evidence="7">
    <location>
        <begin position="431"/>
        <end position="571"/>
    </location>
</feature>
<dbReference type="VEuPathDB" id="FungiDB:Z519_05982"/>
<feature type="compositionally biased region" description="Basic residues" evidence="6">
    <location>
        <begin position="54"/>
        <end position="63"/>
    </location>
</feature>
<accession>A0A0D2G3Y5</accession>
<dbReference type="InterPro" id="IPR015943">
    <property type="entry name" value="WD40/YVTN_repeat-like_dom_sf"/>
</dbReference>
<keyword evidence="5" id="KW-0256">Endoplasmic reticulum</keyword>
<dbReference type="Gene3D" id="3.40.50.300">
    <property type="entry name" value="P-loop containing nucleotide triphosphate hydrolases"/>
    <property type="match status" value="1"/>
</dbReference>
<dbReference type="InterPro" id="IPR054471">
    <property type="entry name" value="GPIID_WHD"/>
</dbReference>
<dbReference type="InterPro" id="IPR007111">
    <property type="entry name" value="NACHT_NTPase"/>
</dbReference>
<reference evidence="8" key="1">
    <citation type="submission" date="2015-01" db="EMBL/GenBank/DDBJ databases">
        <title>The Genome Sequence of Cladophialophora bantiana CBS 173.52.</title>
        <authorList>
            <consortium name="The Broad Institute Genomics Platform"/>
            <person name="Cuomo C."/>
            <person name="de Hoog S."/>
            <person name="Gorbushina A."/>
            <person name="Stielow B."/>
            <person name="Teixiera M."/>
            <person name="Abouelleil A."/>
            <person name="Chapman S.B."/>
            <person name="Priest M."/>
            <person name="Young S.K."/>
            <person name="Wortman J."/>
            <person name="Nusbaum C."/>
            <person name="Birren B."/>
        </authorList>
    </citation>
    <scope>NUCLEOTIDE SEQUENCE [LARGE SCALE GENOMIC DNA]</scope>
    <source>
        <strain evidence="8">CBS 173.52</strain>
    </source>
</reference>
<keyword evidence="4" id="KW-0853">WD repeat</keyword>
<dbReference type="GeneID" id="27698910"/>
<dbReference type="InterPro" id="IPR012908">
    <property type="entry name" value="PGAP1-ab_dom-like"/>
</dbReference>
<evidence type="ECO:0000256" key="3">
    <source>
        <dbReference type="ARBA" id="ARBA00022737"/>
    </source>
</evidence>
<dbReference type="Pfam" id="PF22939">
    <property type="entry name" value="WHD_GPIID"/>
    <property type="match status" value="1"/>
</dbReference>
<dbReference type="SUPFAM" id="SSF50978">
    <property type="entry name" value="WD40 repeat-like"/>
    <property type="match status" value="1"/>
</dbReference>
<keyword evidence="5" id="KW-0378">Hydrolase</keyword>
<dbReference type="PROSITE" id="PS50082">
    <property type="entry name" value="WD_REPEATS_2"/>
    <property type="match status" value="1"/>
</dbReference>
<proteinExistence type="inferred from homology"/>
<dbReference type="Gene3D" id="3.40.50.1820">
    <property type="entry name" value="alpha/beta hydrolase"/>
    <property type="match status" value="1"/>
</dbReference>
<organism evidence="8 9">
    <name type="scientific">Cladophialophora bantiana (strain ATCC 10958 / CBS 173.52 / CDC B-1940 / NIH 8579)</name>
    <name type="common">Xylohypha bantiana</name>
    <dbReference type="NCBI Taxonomy" id="1442370"/>
    <lineage>
        <taxon>Eukaryota</taxon>
        <taxon>Fungi</taxon>
        <taxon>Dikarya</taxon>
        <taxon>Ascomycota</taxon>
        <taxon>Pezizomycotina</taxon>
        <taxon>Eurotiomycetes</taxon>
        <taxon>Chaetothyriomycetidae</taxon>
        <taxon>Chaetothyriales</taxon>
        <taxon>Herpotrichiellaceae</taxon>
        <taxon>Cladophialophora</taxon>
    </lineage>
</organism>
<dbReference type="PROSITE" id="PS50294">
    <property type="entry name" value="WD_REPEATS_REGION"/>
    <property type="match status" value="1"/>
</dbReference>
<dbReference type="Proteomes" id="UP000053789">
    <property type="component" value="Unassembled WGS sequence"/>
</dbReference>
<dbReference type="OrthoDB" id="194358at2759"/>
<dbReference type="PROSITE" id="PS50837">
    <property type="entry name" value="NACHT"/>
    <property type="match status" value="1"/>
</dbReference>
<dbReference type="InterPro" id="IPR029058">
    <property type="entry name" value="AB_hydrolase_fold"/>
</dbReference>
<sequence length="1660" mass="186923">MVGVTVDTDVSHLTKQQQISRFRKQERLGSPAFAVNSEERTARVKDAEQDDKKARRPVNRSAAHRSHLFGLDLPLRLGRSQTSEARPKQRSDERRADPLGLTVLYEPESSPSADIVFIHGLGGTSRHTWSKNRDLQLFWPREWLPYEPGLSSARVMTFGYNAHFSSLSHGKANILNISDFAKDLLFCLKFAAGKDERKLNIGTVPIIFVAHSMGGLVAKKAFILGQHDEHYNDLIQAVSAIVFLSTPHRGSELAEALNRILSVCIGLSPREFVSELATNSRTLQEINEQFRNLASRVSVVSFFETLETAIGLSRVMVLQKDSSILGYPGEISKPLDADHHDVCKYTSQLDPNYISVRNILKYLVEKYGLRDRVKTDSVDELHKIALALGPVEEPTDDLMFFTSRRMTGSCEWTNSDPTFTSFFGDEAEQPRCLWCTGRPGSGKSVLASSIVQSIQERDFDVAFYFFRFGDHIKNNINSLLLSLAYQVAASLPEYRRHLLRLSDDGLNVQKSAPRLLWQKLFISALFKVKLTRPLVILIDGLDECDSASMLLKLLEDLHTFPGPVRLMVFSRGVQNLSSAFEKLSKRLPIRHHLLENMTDDLRMYVEEEMTTMRGDEEFKLTVVEELVRKADGNFLWANLVLAEVLQCHTEDAVFRALVEVPSELEALYERVDTKLAQNCRPSDQAMGKAIIMWIACARHPLTLLDLAEALRPEHTKIIDLKYTISRVCAEFILVDSKGVVSMVHSSARDCLLQNPNLNYHVPRGASHQSIFFKCITKLINASPKIQAGQVKSQAFLLYAATSWPFHLEQSFEFTGASDQESLVLLVRFFQSPAVLGWIYLLSVAGQLRLLVQASRKLASFLKNVDRLNVARNSLTQHQRDKEVLDLWSIDLIRLVGKFGSHLNEQPKLIFKLVAPFCPRNSMMYKQFGDRTASLGMSVSGLSTKSWDDCLAKFTVHGLKSPLQIKCANRYFAILLSDGTVQLYHASTCEEAGTFHHGERVLAWCFNTVGDKMVTSGLTKTIVWAAATAQQLSSCANPRRSKALTITFVNNDETLLTCCDDRTIRSLSLDRPDEGWQVMEHVLGEGRFEGKELGSPRCASFNPSGSQIAVTYRAVPLMIWSLEEPRPHLLGRCQRVVDGRQALSSTTSDIQTITWHPMTGHVVGIYNDGCVFKWHPFEGDYQESNLSVGKVECSPDGKFFVTSSRDGTLRIWDFFHFSPIYQLSYSAPVASLAIDPNDTRIYDIRESFCSVWEPNALVRMWETEDRSTETMSNRKSSLTSHVSETSFETLQPITMLAVEPSGLSYASGNDDGLVVHFTNEGNAVSELFQTFMAVDHICWSTDGRFVAAASSMGRRLFVKQVNHSDPTEKPKPVMTGREDEVIRQILLSSMGDFLLVATDRFINIWATHKQQIISTRQQTALHRWLNSPDDATKVIGFSFQGVQIIDWQDATIMRRIALDRSLVDGAVAQPGLAWMHRRPSSQYPISPSETQEVVDKIIYTVDGTMALVATSRSTHQGRYERQHMLINVTNLMGMTHSSTIPANPLPLELQTHMAKPLGFLEVDNIARGRLYANTTPSTAGTRPTTHHVLAFLDHNFWVCTYTMNESNQARGRVKRHFFLPRDWINLDWLDLAIMRPDGVLLCPRNGEIALVENGVREEWLD</sequence>
<keyword evidence="3" id="KW-0677">Repeat</keyword>
<dbReference type="PANTHER" id="PTHR10039:SF16">
    <property type="entry name" value="GPI INOSITOL-DEACYLASE"/>
    <property type="match status" value="1"/>
</dbReference>
<feature type="region of interest" description="Disordered" evidence="6">
    <location>
        <begin position="79"/>
        <end position="99"/>
    </location>
</feature>
<keyword evidence="5" id="KW-0653">Protein transport</keyword>
<evidence type="ECO:0000256" key="2">
    <source>
        <dbReference type="ARBA" id="ARBA00015856"/>
    </source>
</evidence>